<dbReference type="STRING" id="716928.GCA_000261485_02562"/>
<proteinExistence type="predicted"/>
<dbReference type="AlphaFoldDB" id="A0A249P9V1"/>
<name>A0A249P9V1_9HYPH</name>
<dbReference type="SMART" id="SM00116">
    <property type="entry name" value="CBS"/>
    <property type="match status" value="2"/>
</dbReference>
<dbReference type="InterPro" id="IPR051257">
    <property type="entry name" value="Diverse_CBS-Domain"/>
</dbReference>
<evidence type="ECO:0000256" key="2">
    <source>
        <dbReference type="PROSITE-ProRule" id="PRU00703"/>
    </source>
</evidence>
<dbReference type="Proteomes" id="UP000217211">
    <property type="component" value="Chromosome"/>
</dbReference>
<dbReference type="eggNOG" id="COG2905">
    <property type="taxonomic scope" value="Bacteria"/>
</dbReference>
<accession>A0A249P9V1</accession>
<feature type="domain" description="CBS" evidence="3">
    <location>
        <begin position="83"/>
        <end position="143"/>
    </location>
</feature>
<evidence type="ECO:0000313" key="4">
    <source>
        <dbReference type="EMBL" id="ASY62713.1"/>
    </source>
</evidence>
<protein>
    <submittedName>
        <fullName evidence="4">Inosine-5'-monophosphate dehydrogenase</fullName>
    </submittedName>
</protein>
<dbReference type="EMBL" id="CP023067">
    <property type="protein sequence ID" value="ASY62713.1"/>
    <property type="molecule type" value="Genomic_DNA"/>
</dbReference>
<evidence type="ECO:0000313" key="5">
    <source>
        <dbReference type="Proteomes" id="UP000217211"/>
    </source>
</evidence>
<keyword evidence="5" id="KW-1185">Reference proteome</keyword>
<dbReference type="Pfam" id="PF00571">
    <property type="entry name" value="CBS"/>
    <property type="match status" value="2"/>
</dbReference>
<dbReference type="InterPro" id="IPR044725">
    <property type="entry name" value="CBSX3_CBS_dom"/>
</dbReference>
<evidence type="ECO:0000256" key="1">
    <source>
        <dbReference type="ARBA" id="ARBA00023122"/>
    </source>
</evidence>
<feature type="domain" description="CBS" evidence="3">
    <location>
        <begin position="152"/>
        <end position="209"/>
    </location>
</feature>
<dbReference type="PROSITE" id="PS51371">
    <property type="entry name" value="CBS"/>
    <property type="match status" value="2"/>
</dbReference>
<sequence>MTVAGIHGAAAAEGRASGAASRRRGAKRAASEMGRFCGRLHGCDRDLLARLAGVRRIDTAGISFRLPGMIVTGDVCMSVRAILNEKGRNVVTVTPQVTVQEAATFLHDNHIGAVVVLDADDRIVGIITERDIVAAIAKYGAPCLHQRVSSVMWENVYCCREEMTVQTLMEMMSKLRARHLPVEMEGRLAGIISIGDVVKYHIRAMERETEEIKAYIAG</sequence>
<dbReference type="InterPro" id="IPR000644">
    <property type="entry name" value="CBS_dom"/>
</dbReference>
<dbReference type="KEGG" id="esj:SJ05684_c12580"/>
<dbReference type="CDD" id="cd04623">
    <property type="entry name" value="CBS_pair_bac_euk"/>
    <property type="match status" value="1"/>
</dbReference>
<dbReference type="Gene3D" id="3.10.580.10">
    <property type="entry name" value="CBS-domain"/>
    <property type="match status" value="1"/>
</dbReference>
<reference evidence="4 5" key="1">
    <citation type="submission" date="2017-08" db="EMBL/GenBank/DDBJ databases">
        <title>Multipartite genome sequences of Sinorhizobium species nodulating soybeans.</title>
        <authorList>
            <person name="Tian C.F."/>
        </authorList>
    </citation>
    <scope>NUCLEOTIDE SEQUENCE [LARGE SCALE GENOMIC DNA]</scope>
    <source>
        <strain evidence="4 5">CCBAU 05684</strain>
    </source>
</reference>
<evidence type="ECO:0000259" key="3">
    <source>
        <dbReference type="PROSITE" id="PS51371"/>
    </source>
</evidence>
<gene>
    <name evidence="4" type="ORF">SJ05684_c12580</name>
</gene>
<dbReference type="PANTHER" id="PTHR43080:SF2">
    <property type="entry name" value="CBS DOMAIN-CONTAINING PROTEIN"/>
    <property type="match status" value="1"/>
</dbReference>
<keyword evidence="1 2" id="KW-0129">CBS domain</keyword>
<dbReference type="InterPro" id="IPR046342">
    <property type="entry name" value="CBS_dom_sf"/>
</dbReference>
<organism evidence="4 5">
    <name type="scientific">Sinorhizobium sojae CCBAU 05684</name>
    <dbReference type="NCBI Taxonomy" id="716928"/>
    <lineage>
        <taxon>Bacteria</taxon>
        <taxon>Pseudomonadati</taxon>
        <taxon>Pseudomonadota</taxon>
        <taxon>Alphaproteobacteria</taxon>
        <taxon>Hyphomicrobiales</taxon>
        <taxon>Rhizobiaceae</taxon>
        <taxon>Sinorhizobium/Ensifer group</taxon>
        <taxon>Sinorhizobium</taxon>
    </lineage>
</organism>
<dbReference type="PANTHER" id="PTHR43080">
    <property type="entry name" value="CBS DOMAIN-CONTAINING PROTEIN CBSX3, MITOCHONDRIAL"/>
    <property type="match status" value="1"/>
</dbReference>
<dbReference type="SUPFAM" id="SSF54631">
    <property type="entry name" value="CBS-domain pair"/>
    <property type="match status" value="1"/>
</dbReference>